<evidence type="ECO:0000313" key="1">
    <source>
        <dbReference type="EMBL" id="TDY45380.1"/>
    </source>
</evidence>
<evidence type="ECO:0000313" key="2">
    <source>
        <dbReference type="Proteomes" id="UP000295509"/>
    </source>
</evidence>
<reference evidence="1 2" key="1">
    <citation type="submission" date="2019-03" db="EMBL/GenBank/DDBJ databases">
        <title>Genomic Encyclopedia of Type Strains, Phase III (KMG-III): the genomes of soil and plant-associated and newly described type strains.</title>
        <authorList>
            <person name="Whitman W."/>
        </authorList>
    </citation>
    <scope>NUCLEOTIDE SEQUENCE [LARGE SCALE GENOMIC DNA]</scope>
    <source>
        <strain evidence="1 2">LMG 29544</strain>
    </source>
</reference>
<gene>
    <name evidence="1" type="ORF">BX592_11447</name>
</gene>
<keyword evidence="2" id="KW-1185">Reference proteome</keyword>
<organism evidence="1 2">
    <name type="scientific">Paraburkholderia rhizosphaerae</name>
    <dbReference type="NCBI Taxonomy" id="480658"/>
    <lineage>
        <taxon>Bacteria</taxon>
        <taxon>Pseudomonadati</taxon>
        <taxon>Pseudomonadota</taxon>
        <taxon>Betaproteobacteria</taxon>
        <taxon>Burkholderiales</taxon>
        <taxon>Burkholderiaceae</taxon>
        <taxon>Paraburkholderia</taxon>
    </lineage>
</organism>
<proteinExistence type="predicted"/>
<comment type="caution">
    <text evidence="1">The sequence shown here is derived from an EMBL/GenBank/DDBJ whole genome shotgun (WGS) entry which is preliminary data.</text>
</comment>
<dbReference type="Proteomes" id="UP000295509">
    <property type="component" value="Unassembled WGS sequence"/>
</dbReference>
<dbReference type="AlphaFoldDB" id="A0A4R8LP03"/>
<sequence>MTERTLLNFACPECPVSRLMFVSRFPFSPFIYRFVLVSGYE</sequence>
<name>A0A4R8LP03_9BURK</name>
<accession>A0A4R8LP03</accession>
<dbReference type="EMBL" id="SORE01000014">
    <property type="protein sequence ID" value="TDY45380.1"/>
    <property type="molecule type" value="Genomic_DNA"/>
</dbReference>
<protein>
    <submittedName>
        <fullName evidence="1">Uncharacterized protein</fullName>
    </submittedName>
</protein>